<dbReference type="InterPro" id="IPR016047">
    <property type="entry name" value="M23ase_b-sheet_dom"/>
</dbReference>
<dbReference type="Proteomes" id="UP000829401">
    <property type="component" value="Chromosome"/>
</dbReference>
<dbReference type="RefSeq" id="WP_021296843.1">
    <property type="nucleotide sequence ID" value="NZ_AURB01000136.1"/>
</dbReference>
<dbReference type="Gene3D" id="2.70.70.10">
    <property type="entry name" value="Glucose Permease (Domain IIA)"/>
    <property type="match status" value="1"/>
</dbReference>
<accession>T0BNH0</accession>
<dbReference type="KEGG" id="aaco:K1I37_02930"/>
<dbReference type="STRING" id="1356854.N007_08910"/>
<sequence>MDEKQHPNHEKKTPDAQNNKSTGRPTAAKRVMSKRWLYPAIYLGAAAVIIGLMYARSQMGSSPTSSTSANDTATSDTTSTSITEPKEPFVWPVADGTQTEVTVPFFPVKGTLKEQESALVEYDNEYYPHKGIDIKTEGGSSFEVDAALSGTVTKVDDQPLYGQEVVVQSDDGYTETYQSLESVDVKAGEKIHQGQTIGTAGSNTFEKGQGNHLYFEVDYNNEPIDPQSVLPKQ</sequence>
<dbReference type="PANTHER" id="PTHR21666">
    <property type="entry name" value="PEPTIDASE-RELATED"/>
    <property type="match status" value="1"/>
</dbReference>
<keyword evidence="2" id="KW-1133">Transmembrane helix</keyword>
<dbReference type="Pfam" id="PF01551">
    <property type="entry name" value="Peptidase_M23"/>
    <property type="match status" value="1"/>
</dbReference>
<name>T0BNH0_ALIAG</name>
<feature type="compositionally biased region" description="Low complexity" evidence="1">
    <location>
        <begin position="61"/>
        <end position="83"/>
    </location>
</feature>
<evidence type="ECO:0000259" key="3">
    <source>
        <dbReference type="Pfam" id="PF01551"/>
    </source>
</evidence>
<reference evidence="5" key="1">
    <citation type="journal article" date="2022" name="G3 (Bethesda)">
        <title>Unveiling the complete genome sequence of Alicyclobacillus acidoterrestris DSM 3922T, a taint-producing strain.</title>
        <authorList>
            <person name="Leonardo I.C."/>
            <person name="Barreto Crespo M.T."/>
            <person name="Gaspar F.B."/>
        </authorList>
    </citation>
    <scope>NUCLEOTIDE SEQUENCE [LARGE SCALE GENOMIC DNA]</scope>
    <source>
        <strain evidence="5">DSM 3922</strain>
    </source>
</reference>
<feature type="transmembrane region" description="Helical" evidence="2">
    <location>
        <begin position="36"/>
        <end position="55"/>
    </location>
</feature>
<proteinExistence type="predicted"/>
<dbReference type="OrthoDB" id="2050153at2"/>
<dbReference type="EMBL" id="CP080467">
    <property type="protein sequence ID" value="UNO49521.1"/>
    <property type="molecule type" value="Genomic_DNA"/>
</dbReference>
<keyword evidence="5" id="KW-1185">Reference proteome</keyword>
<dbReference type="CDD" id="cd12797">
    <property type="entry name" value="M23_peptidase"/>
    <property type="match status" value="1"/>
</dbReference>
<dbReference type="AlphaFoldDB" id="T0BNH0"/>
<feature type="region of interest" description="Disordered" evidence="1">
    <location>
        <begin position="59"/>
        <end position="84"/>
    </location>
</feature>
<keyword evidence="2" id="KW-0472">Membrane</keyword>
<evidence type="ECO:0000256" key="1">
    <source>
        <dbReference type="SAM" id="MobiDB-lite"/>
    </source>
</evidence>
<dbReference type="PANTHER" id="PTHR21666:SF270">
    <property type="entry name" value="MUREIN HYDROLASE ACTIVATOR ENVC"/>
    <property type="match status" value="1"/>
</dbReference>
<dbReference type="eggNOG" id="COG0739">
    <property type="taxonomic scope" value="Bacteria"/>
</dbReference>
<organism evidence="4 5">
    <name type="scientific">Alicyclobacillus acidoterrestris (strain ATCC 49025 / DSM 3922 / CIP 106132 / NCIMB 13137 / GD3B)</name>
    <dbReference type="NCBI Taxonomy" id="1356854"/>
    <lineage>
        <taxon>Bacteria</taxon>
        <taxon>Bacillati</taxon>
        <taxon>Bacillota</taxon>
        <taxon>Bacilli</taxon>
        <taxon>Bacillales</taxon>
        <taxon>Alicyclobacillaceae</taxon>
        <taxon>Alicyclobacillus</taxon>
    </lineage>
</organism>
<evidence type="ECO:0000313" key="4">
    <source>
        <dbReference type="EMBL" id="UNO49521.1"/>
    </source>
</evidence>
<dbReference type="SUPFAM" id="SSF51261">
    <property type="entry name" value="Duplicated hybrid motif"/>
    <property type="match status" value="1"/>
</dbReference>
<keyword evidence="2" id="KW-0812">Transmembrane</keyword>
<dbReference type="GO" id="GO:0004222">
    <property type="term" value="F:metalloendopeptidase activity"/>
    <property type="evidence" value="ECO:0007669"/>
    <property type="project" value="TreeGrafter"/>
</dbReference>
<gene>
    <name evidence="4" type="ORF">K1I37_02930</name>
</gene>
<evidence type="ECO:0000313" key="5">
    <source>
        <dbReference type="Proteomes" id="UP000829401"/>
    </source>
</evidence>
<protein>
    <submittedName>
        <fullName evidence="4">M23 family metallopeptidase</fullName>
    </submittedName>
</protein>
<feature type="domain" description="M23ase beta-sheet core" evidence="3">
    <location>
        <begin position="128"/>
        <end position="226"/>
    </location>
</feature>
<dbReference type="InterPro" id="IPR050570">
    <property type="entry name" value="Cell_wall_metabolism_enzyme"/>
</dbReference>
<feature type="compositionally biased region" description="Polar residues" evidence="1">
    <location>
        <begin position="15"/>
        <end position="24"/>
    </location>
</feature>
<dbReference type="InterPro" id="IPR011055">
    <property type="entry name" value="Dup_hybrid_motif"/>
</dbReference>
<feature type="region of interest" description="Disordered" evidence="1">
    <location>
        <begin position="1"/>
        <end position="27"/>
    </location>
</feature>
<feature type="compositionally biased region" description="Basic and acidic residues" evidence="1">
    <location>
        <begin position="1"/>
        <end position="14"/>
    </location>
</feature>
<evidence type="ECO:0000256" key="2">
    <source>
        <dbReference type="SAM" id="Phobius"/>
    </source>
</evidence>
<accession>A0A9E7CYW0</accession>